<dbReference type="AlphaFoldDB" id="M9R9M2"/>
<reference evidence="2 3" key="1">
    <citation type="journal article" date="2013" name="PLoS ONE">
        <title>Poles Apart: Arctic and Antarctic Octadecabacter strains Share High Genome Plasticity and a New Type of Xanthorhodopsin.</title>
        <authorList>
            <person name="Vollmers J."/>
            <person name="Voget S."/>
            <person name="Dietrich S."/>
            <person name="Gollnow K."/>
            <person name="Smits M."/>
            <person name="Meyer K."/>
            <person name="Brinkhoff T."/>
            <person name="Simon M."/>
            <person name="Daniel R."/>
        </authorList>
    </citation>
    <scope>NUCLEOTIDE SEQUENCE [LARGE SCALE GENOMIC DNA]</scope>
    <source>
        <strain evidence="2 3">307</strain>
    </source>
</reference>
<dbReference type="RefSeq" id="WP_015499103.1">
    <property type="nucleotide sequence ID" value="NC_020911.1"/>
</dbReference>
<evidence type="ECO:0008006" key="4">
    <source>
        <dbReference type="Google" id="ProtNLM"/>
    </source>
</evidence>
<evidence type="ECO:0000313" key="2">
    <source>
        <dbReference type="EMBL" id="AGI67066.1"/>
    </source>
</evidence>
<dbReference type="Proteomes" id="UP000005307">
    <property type="component" value="Chromosome"/>
</dbReference>
<feature type="chain" id="PRO_5004102096" description="DUF3047 family protein" evidence="1">
    <location>
        <begin position="25"/>
        <end position="211"/>
    </location>
</feature>
<accession>M9R9M2</accession>
<protein>
    <recommendedName>
        <fullName evidence="4">DUF3047 family protein</fullName>
    </recommendedName>
</protein>
<feature type="signal peptide" evidence="1">
    <location>
        <begin position="1"/>
        <end position="24"/>
    </location>
</feature>
<dbReference type="EMBL" id="CP003740">
    <property type="protein sequence ID" value="AGI67066.1"/>
    <property type="molecule type" value="Genomic_DNA"/>
</dbReference>
<dbReference type="OrthoDB" id="7427667at2"/>
<evidence type="ECO:0000313" key="3">
    <source>
        <dbReference type="Proteomes" id="UP000005307"/>
    </source>
</evidence>
<name>M9R9M2_9RHOB</name>
<sequence>MLRTSLVLTLLLSTNLIFVGEAFAQGQISSNYDQFKFEDCPLVRTGEWRVLSRCEMENGPDFLVERNEHASYFTPVTEYYLTENDNENPNYKWVSGLFGDDNENPNYKWAVSGHFGDLFANDEDVITIEWRVEAVDGVWTPFAAIFRTIYGPDEYTAQRLDIMKFGSDHACPIAIVNYRGPESNVRAREIADAAWGTNPCRQIDPGYIPRE</sequence>
<keyword evidence="3" id="KW-1185">Reference proteome</keyword>
<keyword evidence="1" id="KW-0732">Signal</keyword>
<organism evidence="2 3">
    <name type="scientific">Octadecabacter antarcticus 307</name>
    <dbReference type="NCBI Taxonomy" id="391626"/>
    <lineage>
        <taxon>Bacteria</taxon>
        <taxon>Pseudomonadati</taxon>
        <taxon>Pseudomonadota</taxon>
        <taxon>Alphaproteobacteria</taxon>
        <taxon>Rhodobacterales</taxon>
        <taxon>Roseobacteraceae</taxon>
        <taxon>Octadecabacter</taxon>
    </lineage>
</organism>
<gene>
    <name evidence="2" type="ORF">OAN307_c13860</name>
</gene>
<dbReference type="KEGG" id="oat:OAN307_c13860"/>
<proteinExistence type="predicted"/>
<dbReference type="HOGENOM" id="CLU_1395095_0_0_5"/>
<evidence type="ECO:0000256" key="1">
    <source>
        <dbReference type="SAM" id="SignalP"/>
    </source>
</evidence>